<dbReference type="GO" id="GO:0005737">
    <property type="term" value="C:cytoplasm"/>
    <property type="evidence" value="ECO:0007669"/>
    <property type="project" value="TreeGrafter"/>
</dbReference>
<dbReference type="GeneID" id="8848857"/>
<dbReference type="KEGG" id="ngr:NAEGRDRAFT_79022"/>
<dbReference type="PANTHER" id="PTHR12967:SF0">
    <property type="entry name" value="PROTEIN SHQ1 HOMOLOG"/>
    <property type="match status" value="1"/>
</dbReference>
<feature type="domain" description="CS" evidence="3">
    <location>
        <begin position="1"/>
        <end position="102"/>
    </location>
</feature>
<sequence>MITPKFECIQNDEFVIVTIYIPHVKMTEMEYSIDNNSIEDEDYAHTKSLFRFYVKPYFLRLHFAQALQDEGSNDFSKYDPDNEKLIVHLPKKNRGEYFENLNMITWLLGSNRETQGTTSLFNNLTSNNIIAEPTARDEKKAPLIEVVESNNDDENNEMDDEEGGGMYDDSGVSEWEQQLPGDKSASEVMKEELGIAKVYYGFNKQFTDIFTKFSEEYIKEIIDTPYPEVLPQEERRKIREMEEVDAFDPEHYLLDMMNKDRDIKMIFDYKPAWTVNPQPVQWTEKEQKMLSELPKKEYLISNELSVYCGLVDLLCTFAYNYRSFMGENNVESSWTICKMSSQLSWLEELTNLKDTLQIFISRSCCFALYRNFDLALQCIKDVVDLLILGKEYVLRALLEIKDILAHTLDKYLLNKIYVDNYCIWIQGVSNQSLSQLGQAILKVVNEDFLGQRSEFLISNAVSLKKLEDYAQDSLEEVGGNVDDLVMTEQDKERPLAL</sequence>
<evidence type="ECO:0000256" key="1">
    <source>
        <dbReference type="ARBA" id="ARBA00005607"/>
    </source>
</evidence>
<protein>
    <recommendedName>
        <fullName evidence="3">CS domain-containing protein</fullName>
    </recommendedName>
</protein>
<dbReference type="STRING" id="5762.D2V8P6"/>
<dbReference type="InterPro" id="IPR007009">
    <property type="entry name" value="Shq1_C"/>
</dbReference>
<dbReference type="InterPro" id="IPR007052">
    <property type="entry name" value="CS_dom"/>
</dbReference>
<comment type="similarity">
    <text evidence="1">Belongs to the SHQ1 family.</text>
</comment>
<keyword evidence="5" id="KW-1185">Reference proteome</keyword>
<dbReference type="Gene3D" id="2.60.40.790">
    <property type="match status" value="1"/>
</dbReference>
<evidence type="ECO:0000256" key="2">
    <source>
        <dbReference type="SAM" id="MobiDB-lite"/>
    </source>
</evidence>
<dbReference type="GO" id="GO:0005654">
    <property type="term" value="C:nucleoplasm"/>
    <property type="evidence" value="ECO:0007669"/>
    <property type="project" value="TreeGrafter"/>
</dbReference>
<dbReference type="EMBL" id="GG738857">
    <property type="protein sequence ID" value="EFC46728.1"/>
    <property type="molecule type" value="Genomic_DNA"/>
</dbReference>
<dbReference type="VEuPathDB" id="AmoebaDB:NAEGRDRAFT_79022"/>
<dbReference type="RefSeq" id="XP_002679472.1">
    <property type="nucleotide sequence ID" value="XM_002679426.1"/>
</dbReference>
<dbReference type="Pfam" id="PF21413">
    <property type="entry name" value="SHQ1-like_CS"/>
    <property type="match status" value="1"/>
</dbReference>
<dbReference type="Proteomes" id="UP000006671">
    <property type="component" value="Unassembled WGS sequence"/>
</dbReference>
<name>D2V8P6_NAEGR</name>
<dbReference type="InParanoid" id="D2V8P6"/>
<dbReference type="PROSITE" id="PS51203">
    <property type="entry name" value="CS"/>
    <property type="match status" value="1"/>
</dbReference>
<reference evidence="4 5" key="1">
    <citation type="journal article" date="2010" name="Cell">
        <title>The genome of Naegleria gruberi illuminates early eukaryotic versatility.</title>
        <authorList>
            <person name="Fritz-Laylin L.K."/>
            <person name="Prochnik S.E."/>
            <person name="Ginger M.L."/>
            <person name="Dacks J.B."/>
            <person name="Carpenter M.L."/>
            <person name="Field M.C."/>
            <person name="Kuo A."/>
            <person name="Paredez A."/>
            <person name="Chapman J."/>
            <person name="Pham J."/>
            <person name="Shu S."/>
            <person name="Neupane R."/>
            <person name="Cipriano M."/>
            <person name="Mancuso J."/>
            <person name="Tu H."/>
            <person name="Salamov A."/>
            <person name="Lindquist E."/>
            <person name="Shapiro H."/>
            <person name="Lucas S."/>
            <person name="Grigoriev I.V."/>
            <person name="Cande W.Z."/>
            <person name="Fulton C."/>
            <person name="Rokhsar D.S."/>
            <person name="Dawson S.C."/>
        </authorList>
    </citation>
    <scope>NUCLEOTIDE SEQUENCE [LARGE SCALE GENOMIC DNA]</scope>
    <source>
        <strain evidence="4 5">NEG-M</strain>
    </source>
</reference>
<dbReference type="InterPro" id="IPR048696">
    <property type="entry name" value="SHQ1-like_CS"/>
</dbReference>
<evidence type="ECO:0000259" key="3">
    <source>
        <dbReference type="PROSITE" id="PS51203"/>
    </source>
</evidence>
<dbReference type="PANTHER" id="PTHR12967">
    <property type="entry name" value="PROTEIN SHQ1 HOMOLOG"/>
    <property type="match status" value="1"/>
</dbReference>
<organism evidence="5">
    <name type="scientific">Naegleria gruberi</name>
    <name type="common">Amoeba</name>
    <dbReference type="NCBI Taxonomy" id="5762"/>
    <lineage>
        <taxon>Eukaryota</taxon>
        <taxon>Discoba</taxon>
        <taxon>Heterolobosea</taxon>
        <taxon>Tetramitia</taxon>
        <taxon>Eutetramitia</taxon>
        <taxon>Vahlkampfiidae</taxon>
        <taxon>Naegleria</taxon>
    </lineage>
</organism>
<dbReference type="AlphaFoldDB" id="D2V8P6"/>
<dbReference type="FunCoup" id="D2V8P6">
    <property type="interactions" value="521"/>
</dbReference>
<dbReference type="Pfam" id="PF04925">
    <property type="entry name" value="SHQ1"/>
    <property type="match status" value="1"/>
</dbReference>
<accession>D2V8P6</accession>
<feature type="compositionally biased region" description="Acidic residues" evidence="2">
    <location>
        <begin position="150"/>
        <end position="163"/>
    </location>
</feature>
<gene>
    <name evidence="4" type="ORF">NAEGRDRAFT_79022</name>
</gene>
<dbReference type="GO" id="GO:0051082">
    <property type="term" value="F:unfolded protein binding"/>
    <property type="evidence" value="ECO:0007669"/>
    <property type="project" value="TreeGrafter"/>
</dbReference>
<dbReference type="OrthoDB" id="73639at2759"/>
<dbReference type="GO" id="GO:0000493">
    <property type="term" value="P:box H/ACA snoRNP assembly"/>
    <property type="evidence" value="ECO:0007669"/>
    <property type="project" value="InterPro"/>
</dbReference>
<evidence type="ECO:0000313" key="5">
    <source>
        <dbReference type="Proteomes" id="UP000006671"/>
    </source>
</evidence>
<feature type="region of interest" description="Disordered" evidence="2">
    <location>
        <begin position="150"/>
        <end position="170"/>
    </location>
</feature>
<dbReference type="InterPro" id="IPR039742">
    <property type="entry name" value="Shq1"/>
</dbReference>
<dbReference type="eggNOG" id="KOG3247">
    <property type="taxonomic scope" value="Eukaryota"/>
</dbReference>
<proteinExistence type="inferred from homology"/>
<evidence type="ECO:0000313" key="4">
    <source>
        <dbReference type="EMBL" id="EFC46728.1"/>
    </source>
</evidence>
<dbReference type="InterPro" id="IPR008978">
    <property type="entry name" value="HSP20-like_chaperone"/>
</dbReference>